<evidence type="ECO:0000256" key="1">
    <source>
        <dbReference type="ARBA" id="ARBA00001917"/>
    </source>
</evidence>
<dbReference type="eggNOG" id="COG0067">
    <property type="taxonomic scope" value="Bacteria"/>
</dbReference>
<accession>A1ZL39</accession>
<dbReference type="SUPFAM" id="SSF69336">
    <property type="entry name" value="Alpha subunit of glutamate synthase, C-terminal domain"/>
    <property type="match status" value="1"/>
</dbReference>
<proteinExistence type="inferred from homology"/>
<dbReference type="CDD" id="cd02808">
    <property type="entry name" value="GltS_FMN"/>
    <property type="match status" value="1"/>
</dbReference>
<organism evidence="16 17">
    <name type="scientific">Microscilla marina ATCC 23134</name>
    <dbReference type="NCBI Taxonomy" id="313606"/>
    <lineage>
        <taxon>Bacteria</taxon>
        <taxon>Pseudomonadati</taxon>
        <taxon>Bacteroidota</taxon>
        <taxon>Cytophagia</taxon>
        <taxon>Cytophagales</taxon>
        <taxon>Microscillaceae</taxon>
        <taxon>Microscilla</taxon>
    </lineage>
</organism>
<dbReference type="EMBL" id="AAWS01000013">
    <property type="protein sequence ID" value="EAY29005.1"/>
    <property type="molecule type" value="Genomic_DNA"/>
</dbReference>
<comment type="pathway">
    <text evidence="14">Amino-acid biosynthesis.</text>
</comment>
<keyword evidence="6" id="KW-0288">FMN</keyword>
<evidence type="ECO:0000256" key="9">
    <source>
        <dbReference type="ARBA" id="ARBA00023002"/>
    </source>
</evidence>
<reference evidence="16 17" key="1">
    <citation type="submission" date="2007-01" db="EMBL/GenBank/DDBJ databases">
        <authorList>
            <person name="Haygood M."/>
            <person name="Podell S."/>
            <person name="Anderson C."/>
            <person name="Hopkinson B."/>
            <person name="Roe K."/>
            <person name="Barbeau K."/>
            <person name="Gaasterland T."/>
            <person name="Ferriera S."/>
            <person name="Johnson J."/>
            <person name="Kravitz S."/>
            <person name="Beeson K."/>
            <person name="Sutton G."/>
            <person name="Rogers Y.-H."/>
            <person name="Friedman R."/>
            <person name="Frazier M."/>
            <person name="Venter J.C."/>
        </authorList>
    </citation>
    <scope>NUCLEOTIDE SEQUENCE [LARGE SCALE GENOMIC DNA]</scope>
    <source>
        <strain evidence="16 17">ATCC 23134</strain>
    </source>
</reference>
<keyword evidence="10" id="KW-0408">Iron</keyword>
<keyword evidence="17" id="KW-1185">Reference proteome</keyword>
<evidence type="ECO:0000313" key="17">
    <source>
        <dbReference type="Proteomes" id="UP000004095"/>
    </source>
</evidence>
<comment type="cofactor">
    <cofactor evidence="1">
        <name>FMN</name>
        <dbReference type="ChEBI" id="CHEBI:58210"/>
    </cofactor>
</comment>
<dbReference type="GO" id="GO:0046872">
    <property type="term" value="F:metal ion binding"/>
    <property type="evidence" value="ECO:0007669"/>
    <property type="project" value="UniProtKB-KW"/>
</dbReference>
<evidence type="ECO:0000256" key="14">
    <source>
        <dbReference type="ARBA" id="ARBA00029440"/>
    </source>
</evidence>
<dbReference type="NCBIfam" id="NF008730">
    <property type="entry name" value="PRK11750.1"/>
    <property type="match status" value="1"/>
</dbReference>
<feature type="domain" description="Glutamine amidotransferase type-2" evidence="15">
    <location>
        <begin position="13"/>
        <end position="385"/>
    </location>
</feature>
<gene>
    <name evidence="16" type="ORF">M23134_00159</name>
</gene>
<dbReference type="Gene3D" id="3.60.20.10">
    <property type="entry name" value="Glutamine Phosphoribosylpyrophosphate, subunit 1, domain 1"/>
    <property type="match status" value="1"/>
</dbReference>
<dbReference type="Proteomes" id="UP000004095">
    <property type="component" value="Unassembled WGS sequence"/>
</dbReference>
<dbReference type="InterPro" id="IPR050711">
    <property type="entry name" value="ET-N_metabolism_enzyme"/>
</dbReference>
<comment type="caution">
    <text evidence="16">The sequence shown here is derived from an EMBL/GenBank/DDBJ whole genome shotgun (WGS) entry which is preliminary data.</text>
</comment>
<dbReference type="InterPro" id="IPR017932">
    <property type="entry name" value="GATase_2_dom"/>
</dbReference>
<dbReference type="InterPro" id="IPR006982">
    <property type="entry name" value="Glu_synth_centr_N"/>
</dbReference>
<dbReference type="GO" id="GO:0006537">
    <property type="term" value="P:glutamate biosynthetic process"/>
    <property type="evidence" value="ECO:0007669"/>
    <property type="project" value="UniProtKB-KW"/>
</dbReference>
<keyword evidence="4" id="KW-0028">Amino-acid biosynthesis</keyword>
<evidence type="ECO:0000256" key="3">
    <source>
        <dbReference type="ARBA" id="ARBA00009716"/>
    </source>
</evidence>
<dbReference type="InterPro" id="IPR002489">
    <property type="entry name" value="Glu_synth_asu_C"/>
</dbReference>
<dbReference type="OrthoDB" id="9758182at2"/>
<name>A1ZL39_MICM2</name>
<evidence type="ECO:0000256" key="7">
    <source>
        <dbReference type="ARBA" id="ARBA00022723"/>
    </source>
</evidence>
<dbReference type="SUPFAM" id="SSF51395">
    <property type="entry name" value="FMN-linked oxidoreductases"/>
    <property type="match status" value="1"/>
</dbReference>
<protein>
    <submittedName>
        <fullName evidence="16">Ferredoxin-dependent glutamate synthase 2</fullName>
        <ecNumber evidence="16">1.4.7.1</ecNumber>
    </submittedName>
</protein>
<evidence type="ECO:0000256" key="4">
    <source>
        <dbReference type="ARBA" id="ARBA00022605"/>
    </source>
</evidence>
<dbReference type="SUPFAM" id="SSF56235">
    <property type="entry name" value="N-terminal nucleophile aminohydrolases (Ntn hydrolases)"/>
    <property type="match status" value="1"/>
</dbReference>
<dbReference type="InterPro" id="IPR029055">
    <property type="entry name" value="Ntn_hydrolases_N"/>
</dbReference>
<evidence type="ECO:0000259" key="15">
    <source>
        <dbReference type="PROSITE" id="PS51278"/>
    </source>
</evidence>
<dbReference type="CDD" id="cd00713">
    <property type="entry name" value="GltS"/>
    <property type="match status" value="1"/>
</dbReference>
<dbReference type="GO" id="GO:0051538">
    <property type="term" value="F:3 iron, 4 sulfur cluster binding"/>
    <property type="evidence" value="ECO:0007669"/>
    <property type="project" value="UniProtKB-KW"/>
</dbReference>
<dbReference type="InterPro" id="IPR036485">
    <property type="entry name" value="Glu_synth_asu_C_sf"/>
</dbReference>
<evidence type="ECO:0000256" key="11">
    <source>
        <dbReference type="ARBA" id="ARBA00023014"/>
    </source>
</evidence>
<dbReference type="eggNOG" id="COG0070">
    <property type="taxonomic scope" value="Bacteria"/>
</dbReference>
<evidence type="ECO:0000256" key="12">
    <source>
        <dbReference type="ARBA" id="ARBA00023164"/>
    </source>
</evidence>
<dbReference type="GO" id="GO:0016041">
    <property type="term" value="F:glutamate synthase (ferredoxin) activity"/>
    <property type="evidence" value="ECO:0007669"/>
    <property type="project" value="UniProtKB-EC"/>
</dbReference>
<keyword evidence="9 16" id="KW-0560">Oxidoreductase</keyword>
<dbReference type="Pfam" id="PF01493">
    <property type="entry name" value="GXGXG"/>
    <property type="match status" value="1"/>
</dbReference>
<dbReference type="EC" id="1.4.7.1" evidence="16"/>
<evidence type="ECO:0000256" key="10">
    <source>
        <dbReference type="ARBA" id="ARBA00023004"/>
    </source>
</evidence>
<dbReference type="PANTHER" id="PTHR11938">
    <property type="entry name" value="FAD NADPH DEHYDROGENASE/OXIDOREDUCTASE"/>
    <property type="match status" value="1"/>
</dbReference>
<keyword evidence="13" id="KW-0003">3Fe-4S</keyword>
<dbReference type="Gene3D" id="2.160.20.60">
    <property type="entry name" value="Glutamate synthase, alpha subunit, C-terminal domain"/>
    <property type="match status" value="1"/>
</dbReference>
<dbReference type="Pfam" id="PF00310">
    <property type="entry name" value="GATase_2"/>
    <property type="match status" value="1"/>
</dbReference>
<evidence type="ECO:0000256" key="6">
    <source>
        <dbReference type="ARBA" id="ARBA00022643"/>
    </source>
</evidence>
<dbReference type="RefSeq" id="WP_002697216.1">
    <property type="nucleotide sequence ID" value="NZ_AAWS01000013.1"/>
</dbReference>
<dbReference type="InterPro" id="IPR013785">
    <property type="entry name" value="Aldolase_TIM"/>
</dbReference>
<keyword evidence="8" id="KW-0315">Glutamine amidotransferase</keyword>
<dbReference type="PANTHER" id="PTHR11938:SF133">
    <property type="entry name" value="GLUTAMATE SYNTHASE (NADH)"/>
    <property type="match status" value="1"/>
</dbReference>
<evidence type="ECO:0000256" key="5">
    <source>
        <dbReference type="ARBA" id="ARBA00022630"/>
    </source>
</evidence>
<evidence type="ECO:0000313" key="16">
    <source>
        <dbReference type="EMBL" id="EAY29005.1"/>
    </source>
</evidence>
<comment type="similarity">
    <text evidence="3">Belongs to the glutamate synthase family.</text>
</comment>
<keyword evidence="7" id="KW-0479">Metal-binding</keyword>
<evidence type="ECO:0000256" key="8">
    <source>
        <dbReference type="ARBA" id="ARBA00022962"/>
    </source>
</evidence>
<dbReference type="Pfam" id="PF04898">
    <property type="entry name" value="Glu_syn_central"/>
    <property type="match status" value="1"/>
</dbReference>
<keyword evidence="11" id="KW-0411">Iron-sulfur</keyword>
<dbReference type="Pfam" id="PF01645">
    <property type="entry name" value="Glu_synthase"/>
    <property type="match status" value="1"/>
</dbReference>
<sequence length="1485" mass="164357">MQFYDPNYEKSSCGVGFIASRHTNYSYEIIQQTLHALKCEEHRGACSADQVTGDGAGVMLDIPFELLGYERQTIALATLFAPQNRERRRKSLRIFEDTFAFMGMKVLEYREVPVNPEVLGEEARKGMPYIMHAILDRPAHCRTNTSFDKLLYVAKQYTRTKLQQSEACELFFASLSANTVVYKGLCKSKDLDRFYLDLQNPAFKSRFGLFHRRFSTNTTTSWDKAQPFRLIGHNGEINTITGNRSWALSREMTLGLFEGELLTHEGVSDSGSLNEMVEALKYRSSIPRLGEILAIMMPPAHHDNSFYKFWSRVMEPWDGPALITYSNGRSLGARLDRNGFRPCRWAMTNDFFYLSSEAGSFQIKEKDILQKGTLQAGTGVHFNLNTGKEDFTDPSQTPENFDVHFDHRTFTLPYSDTEQEAPQHLHKKHLFNYTKEDYSKILIPMITEGKEPIGSMGDTARLAVFSTEPRSFFDYFCHNFAQVTNPPLDYLRERYVTDLKTYLGRQPNIFAKKDLIPPPMALELPSPVLSLKQMEYVESLNALNTSSKVISKVFDISFKREYGAVGCQNRLDQLNKEVKKAIVEDDVSVVILSDQNADYDHPPIPVLLALRSVVEHMRQSGLRLKFSLVIHSGEIRTTHHVATTIGMGAAAVCPYLALEVARYEDDKKLAKLSPSQKEQNLINAYENGLLKIMSKMGISVVQSYQSSQLFTSIGVSCQIIERYFSGVTCVLSGIALKGIVDNVLRNTEQAKQAEEADKLINNYLFKEHARGQAGEKHAMTNVRSKVVHELVRSEGNTTTDQKLYNDYLELGHNDEPVHIRHLFQLKPAPKRAPKKEDKKGEVQPKEDIMRKFGSGAMSFGALSAEAQRDIFLAMREIGGRSNSGEGGENPYYYTEGISATAKQVASGRFGVNALYLVSGDEVQIKIAQGAKPGEGGQLMGKKVNAEIAFARHSSEGVDLISPPPLHDIYSIEDLKQLIYELKQLKPGIKVTVKLVSGAGIGTVAVGVAKAGADVIHVSGGDGGTGAASLSSMKHAGLPWEFGLWAVHQALVHNQLRGGIVLRTDGSLATGKDVVMAAILGAEEYDFGKLLLIAQGCVMARVCEKNTCPTGIATHAERFKAKYKGTKEHIVKMMRFIAEDVQKELKAIGQLSLESIIGNTDLLGANPTHAGLIREKELDLGFFLSEPIPYDPITQHFDSPFVDEVNVLNQEMVKATQVSLSQNVPISLNYDIMAVDRAVLATLAGAIALRQHQNIGHQFTSQKADSEAPTPYTQQITATFTGSAGQGFGVFMVDNLDVTLYGEANDSVAKGMSGGKMVIRPHREATFAAEHNVIIGNCALYGATGGTLFVNGLAGDRFAVRNSGALAVVEGVGLHACEYMTQGKVIILGTTSYNIGGGMTGGEVIVFGEKEKFVNQEYLQKYPLNSEELNELKQAIEQYQTATHSHRAKALLAGWDKSQYAFQRYLPIGMVKKRKDIPEVVDVPVA</sequence>
<dbReference type="InterPro" id="IPR002932">
    <property type="entry name" value="Glu_synthdom"/>
</dbReference>
<keyword evidence="5" id="KW-0285">Flavoprotein</keyword>
<dbReference type="PROSITE" id="PS51278">
    <property type="entry name" value="GATASE_TYPE_2"/>
    <property type="match status" value="1"/>
</dbReference>
<keyword evidence="12" id="KW-0314">Glutamate biosynthesis</keyword>
<dbReference type="Gene3D" id="3.20.20.70">
    <property type="entry name" value="Aldolase class I"/>
    <property type="match status" value="2"/>
</dbReference>
<dbReference type="eggNOG" id="COG0069">
    <property type="taxonomic scope" value="Bacteria"/>
</dbReference>
<dbReference type="GO" id="GO:0019676">
    <property type="term" value="P:ammonia assimilation cycle"/>
    <property type="evidence" value="ECO:0007669"/>
    <property type="project" value="TreeGrafter"/>
</dbReference>
<comment type="cofactor">
    <cofactor evidence="2">
        <name>[3Fe-4S] cluster</name>
        <dbReference type="ChEBI" id="CHEBI:21137"/>
    </cofactor>
</comment>
<evidence type="ECO:0000256" key="13">
    <source>
        <dbReference type="ARBA" id="ARBA00023291"/>
    </source>
</evidence>
<evidence type="ECO:0000256" key="2">
    <source>
        <dbReference type="ARBA" id="ARBA00001927"/>
    </source>
</evidence>